<dbReference type="EMBL" id="ML994630">
    <property type="protein sequence ID" value="KAF2186208.1"/>
    <property type="molecule type" value="Genomic_DNA"/>
</dbReference>
<evidence type="ECO:0000313" key="2">
    <source>
        <dbReference type="Proteomes" id="UP000800200"/>
    </source>
</evidence>
<proteinExistence type="predicted"/>
<dbReference type="PANTHER" id="PTHR35395">
    <property type="entry name" value="DUF6536 DOMAIN-CONTAINING PROTEIN"/>
    <property type="match status" value="1"/>
</dbReference>
<dbReference type="Proteomes" id="UP000800200">
    <property type="component" value="Unassembled WGS sequence"/>
</dbReference>
<accession>A0A6A6E6V9</accession>
<evidence type="ECO:0000313" key="1">
    <source>
        <dbReference type="EMBL" id="KAF2186208.1"/>
    </source>
</evidence>
<reference evidence="1" key="1">
    <citation type="journal article" date="2020" name="Stud. Mycol.">
        <title>101 Dothideomycetes genomes: a test case for predicting lifestyles and emergence of pathogens.</title>
        <authorList>
            <person name="Haridas S."/>
            <person name="Albert R."/>
            <person name="Binder M."/>
            <person name="Bloem J."/>
            <person name="Labutti K."/>
            <person name="Salamov A."/>
            <person name="Andreopoulos B."/>
            <person name="Baker S."/>
            <person name="Barry K."/>
            <person name="Bills G."/>
            <person name="Bluhm B."/>
            <person name="Cannon C."/>
            <person name="Castanera R."/>
            <person name="Culley D."/>
            <person name="Daum C."/>
            <person name="Ezra D."/>
            <person name="Gonzalez J."/>
            <person name="Henrissat B."/>
            <person name="Kuo A."/>
            <person name="Liang C."/>
            <person name="Lipzen A."/>
            <person name="Lutzoni F."/>
            <person name="Magnuson J."/>
            <person name="Mondo S."/>
            <person name="Nolan M."/>
            <person name="Ohm R."/>
            <person name="Pangilinan J."/>
            <person name="Park H.-J."/>
            <person name="Ramirez L."/>
            <person name="Alfaro M."/>
            <person name="Sun H."/>
            <person name="Tritt A."/>
            <person name="Yoshinaga Y."/>
            <person name="Zwiers L.-H."/>
            <person name="Turgeon B."/>
            <person name="Goodwin S."/>
            <person name="Spatafora J."/>
            <person name="Crous P."/>
            <person name="Grigoriev I."/>
        </authorList>
    </citation>
    <scope>NUCLEOTIDE SEQUENCE</scope>
    <source>
        <strain evidence="1">CBS 207.26</strain>
    </source>
</reference>
<sequence length="81" mass="8475">MIILLVLARQQLPPSIPIAGSCSTAISAACHAPDDEPEDGANLPMKWGVVNDNWGVGHCAFTSREVTAVRHGRTYAGTGSS</sequence>
<dbReference type="OrthoDB" id="5429634at2759"/>
<protein>
    <submittedName>
        <fullName evidence="1">Uncharacterized protein</fullName>
    </submittedName>
</protein>
<dbReference type="PANTHER" id="PTHR35395:SF1">
    <property type="entry name" value="DUF6536 DOMAIN-CONTAINING PROTEIN"/>
    <property type="match status" value="1"/>
</dbReference>
<dbReference type="AlphaFoldDB" id="A0A6A6E6V9"/>
<keyword evidence="2" id="KW-1185">Reference proteome</keyword>
<gene>
    <name evidence="1" type="ORF">K469DRAFT_706868</name>
</gene>
<organism evidence="1 2">
    <name type="scientific">Zopfia rhizophila CBS 207.26</name>
    <dbReference type="NCBI Taxonomy" id="1314779"/>
    <lineage>
        <taxon>Eukaryota</taxon>
        <taxon>Fungi</taxon>
        <taxon>Dikarya</taxon>
        <taxon>Ascomycota</taxon>
        <taxon>Pezizomycotina</taxon>
        <taxon>Dothideomycetes</taxon>
        <taxon>Dothideomycetes incertae sedis</taxon>
        <taxon>Zopfiaceae</taxon>
        <taxon>Zopfia</taxon>
    </lineage>
</organism>
<name>A0A6A6E6V9_9PEZI</name>